<accession>A0A0E9URZ1</accession>
<protein>
    <submittedName>
        <fullName evidence="1">Uncharacterized protein</fullName>
    </submittedName>
</protein>
<name>A0A0E9URZ1_ANGAN</name>
<proteinExistence type="predicted"/>
<evidence type="ECO:0000313" key="1">
    <source>
        <dbReference type="EMBL" id="JAH68644.1"/>
    </source>
</evidence>
<organism evidence="1">
    <name type="scientific">Anguilla anguilla</name>
    <name type="common">European freshwater eel</name>
    <name type="synonym">Muraena anguilla</name>
    <dbReference type="NCBI Taxonomy" id="7936"/>
    <lineage>
        <taxon>Eukaryota</taxon>
        <taxon>Metazoa</taxon>
        <taxon>Chordata</taxon>
        <taxon>Craniata</taxon>
        <taxon>Vertebrata</taxon>
        <taxon>Euteleostomi</taxon>
        <taxon>Actinopterygii</taxon>
        <taxon>Neopterygii</taxon>
        <taxon>Teleostei</taxon>
        <taxon>Anguilliformes</taxon>
        <taxon>Anguillidae</taxon>
        <taxon>Anguilla</taxon>
    </lineage>
</organism>
<reference evidence="1" key="2">
    <citation type="journal article" date="2015" name="Fish Shellfish Immunol.">
        <title>Early steps in the European eel (Anguilla anguilla)-Vibrio vulnificus interaction in the gills: Role of the RtxA13 toxin.</title>
        <authorList>
            <person name="Callol A."/>
            <person name="Pajuelo D."/>
            <person name="Ebbesson L."/>
            <person name="Teles M."/>
            <person name="MacKenzie S."/>
            <person name="Amaro C."/>
        </authorList>
    </citation>
    <scope>NUCLEOTIDE SEQUENCE</scope>
</reference>
<dbReference type="AlphaFoldDB" id="A0A0E9URZ1"/>
<sequence>MEKSYLPSSAHLFERRR</sequence>
<reference evidence="1" key="1">
    <citation type="submission" date="2014-11" db="EMBL/GenBank/DDBJ databases">
        <authorList>
            <person name="Amaro Gonzalez C."/>
        </authorList>
    </citation>
    <scope>NUCLEOTIDE SEQUENCE</scope>
</reference>
<dbReference type="EMBL" id="GBXM01039933">
    <property type="protein sequence ID" value="JAH68644.1"/>
    <property type="molecule type" value="Transcribed_RNA"/>
</dbReference>